<keyword evidence="4" id="KW-0378">Hydrolase</keyword>
<protein>
    <submittedName>
        <fullName evidence="6">Ribonuclease P protein component</fullName>
    </submittedName>
</protein>
<evidence type="ECO:0000256" key="4">
    <source>
        <dbReference type="ARBA" id="ARBA00022801"/>
    </source>
</evidence>
<evidence type="ECO:0000313" key="7">
    <source>
        <dbReference type="Proteomes" id="UP000808349"/>
    </source>
</evidence>
<dbReference type="AlphaFoldDB" id="A0A9D7S881"/>
<comment type="caution">
    <text evidence="6">The sequence shown here is derived from an EMBL/GenBank/DDBJ whole genome shotgun (WGS) entry which is preliminary data.</text>
</comment>
<sequence length="78" mass="9476">MQKLFKSAVVRNHIKRKMLEAYRLEWREHLIELDAHKLVLMWIYIGKTDLDYRQIHSGMVKAMKELGRIILNFPINKR</sequence>
<dbReference type="Gene3D" id="3.30.230.10">
    <property type="match status" value="1"/>
</dbReference>
<keyword evidence="3" id="KW-0255">Endonuclease</keyword>
<dbReference type="Pfam" id="PF00825">
    <property type="entry name" value="Ribonuclease_P"/>
    <property type="match status" value="1"/>
</dbReference>
<organism evidence="6 7">
    <name type="scientific">Candidatus Defluviibacterium haderslevense</name>
    <dbReference type="NCBI Taxonomy" id="2981993"/>
    <lineage>
        <taxon>Bacteria</taxon>
        <taxon>Pseudomonadati</taxon>
        <taxon>Bacteroidota</taxon>
        <taxon>Saprospiria</taxon>
        <taxon>Saprospirales</taxon>
        <taxon>Saprospiraceae</taxon>
        <taxon>Candidatus Defluviibacterium</taxon>
    </lineage>
</organism>
<evidence type="ECO:0000256" key="5">
    <source>
        <dbReference type="ARBA" id="ARBA00022884"/>
    </source>
</evidence>
<evidence type="ECO:0000313" key="6">
    <source>
        <dbReference type="EMBL" id="MBK9717008.1"/>
    </source>
</evidence>
<dbReference type="EMBL" id="JADKFW010000004">
    <property type="protein sequence ID" value="MBK9717008.1"/>
    <property type="molecule type" value="Genomic_DNA"/>
</dbReference>
<dbReference type="InterPro" id="IPR014721">
    <property type="entry name" value="Ribsml_uS5_D2-typ_fold_subgr"/>
</dbReference>
<evidence type="ECO:0000256" key="3">
    <source>
        <dbReference type="ARBA" id="ARBA00022759"/>
    </source>
</evidence>
<dbReference type="GO" id="GO:0000049">
    <property type="term" value="F:tRNA binding"/>
    <property type="evidence" value="ECO:0007669"/>
    <property type="project" value="InterPro"/>
</dbReference>
<dbReference type="GO" id="GO:0004526">
    <property type="term" value="F:ribonuclease P activity"/>
    <property type="evidence" value="ECO:0007669"/>
    <property type="project" value="InterPro"/>
</dbReference>
<keyword evidence="1" id="KW-0819">tRNA processing</keyword>
<accession>A0A9D7S881</accession>
<evidence type="ECO:0000256" key="1">
    <source>
        <dbReference type="ARBA" id="ARBA00022694"/>
    </source>
</evidence>
<evidence type="ECO:0000256" key="2">
    <source>
        <dbReference type="ARBA" id="ARBA00022722"/>
    </source>
</evidence>
<dbReference type="InterPro" id="IPR020568">
    <property type="entry name" value="Ribosomal_Su5_D2-typ_SF"/>
</dbReference>
<proteinExistence type="predicted"/>
<name>A0A9D7S881_9BACT</name>
<dbReference type="SUPFAM" id="SSF54211">
    <property type="entry name" value="Ribosomal protein S5 domain 2-like"/>
    <property type="match status" value="1"/>
</dbReference>
<keyword evidence="5" id="KW-0694">RNA-binding</keyword>
<reference evidence="6 7" key="1">
    <citation type="submission" date="2020-10" db="EMBL/GenBank/DDBJ databases">
        <title>Connecting structure to function with the recovery of over 1000 high-quality activated sludge metagenome-assembled genomes encoding full-length rRNA genes using long-read sequencing.</title>
        <authorList>
            <person name="Singleton C.M."/>
            <person name="Petriglieri F."/>
            <person name="Kristensen J.M."/>
            <person name="Kirkegaard R.H."/>
            <person name="Michaelsen T.Y."/>
            <person name="Andersen M.H."/>
            <person name="Karst S.M."/>
            <person name="Dueholm M.S."/>
            <person name="Nielsen P.H."/>
            <person name="Albertsen M."/>
        </authorList>
    </citation>
    <scope>NUCLEOTIDE SEQUENCE [LARGE SCALE GENOMIC DNA]</scope>
    <source>
        <strain evidence="6">Ribe_18-Q3-R11-54_BAT3C.373</strain>
    </source>
</reference>
<dbReference type="InterPro" id="IPR000100">
    <property type="entry name" value="RNase_P"/>
</dbReference>
<gene>
    <name evidence="6" type="ORF">IPO85_05765</name>
</gene>
<dbReference type="GO" id="GO:0008033">
    <property type="term" value="P:tRNA processing"/>
    <property type="evidence" value="ECO:0007669"/>
    <property type="project" value="UniProtKB-KW"/>
</dbReference>
<keyword evidence="2" id="KW-0540">Nuclease</keyword>
<dbReference type="Proteomes" id="UP000808349">
    <property type="component" value="Unassembled WGS sequence"/>
</dbReference>